<gene>
    <name evidence="3" type="ordered locus">CHU_0804</name>
</gene>
<keyword evidence="3" id="KW-0378">Hydrolase</keyword>
<evidence type="ECO:0000313" key="4">
    <source>
        <dbReference type="Proteomes" id="UP000001822"/>
    </source>
</evidence>
<protein>
    <submittedName>
        <fullName evidence="3">CHU large protein uncharacterized</fullName>
        <ecNumber evidence="3">3.2.1.-</ecNumber>
    </submittedName>
</protein>
<dbReference type="KEGG" id="chu:CHU_0804"/>
<dbReference type="Pfam" id="PF18962">
    <property type="entry name" value="Por_Secre_tail"/>
    <property type="match status" value="1"/>
</dbReference>
<name>A0A6N4SP45_CYTH3</name>
<dbReference type="Gene3D" id="2.60.40.10">
    <property type="entry name" value="Immunoglobulins"/>
    <property type="match status" value="1"/>
</dbReference>
<evidence type="ECO:0000256" key="1">
    <source>
        <dbReference type="SAM" id="SignalP"/>
    </source>
</evidence>
<evidence type="ECO:0000313" key="3">
    <source>
        <dbReference type="EMBL" id="ABG58091.1"/>
    </source>
</evidence>
<dbReference type="SUPFAM" id="SSF49478">
    <property type="entry name" value="Cna protein B-type domain"/>
    <property type="match status" value="1"/>
</dbReference>
<proteinExistence type="predicted"/>
<dbReference type="InterPro" id="IPR026444">
    <property type="entry name" value="Secre_tail"/>
</dbReference>
<keyword evidence="4" id="KW-1185">Reference proteome</keyword>
<evidence type="ECO:0000259" key="2">
    <source>
        <dbReference type="Pfam" id="PF18962"/>
    </source>
</evidence>
<dbReference type="RefSeq" id="WP_011584207.1">
    <property type="nucleotide sequence ID" value="NC_008255.1"/>
</dbReference>
<dbReference type="EC" id="3.2.1.-" evidence="3"/>
<dbReference type="NCBIfam" id="TIGR04183">
    <property type="entry name" value="Por_Secre_tail"/>
    <property type="match status" value="1"/>
</dbReference>
<dbReference type="OrthoDB" id="1491619at2"/>
<keyword evidence="3" id="KW-0326">Glycosidase</keyword>
<feature type="signal peptide" evidence="1">
    <location>
        <begin position="1"/>
        <end position="21"/>
    </location>
</feature>
<accession>A0A6N4SP45</accession>
<dbReference type="GO" id="GO:0016798">
    <property type="term" value="F:hydrolase activity, acting on glycosyl bonds"/>
    <property type="evidence" value="ECO:0007669"/>
    <property type="project" value="UniProtKB-KW"/>
</dbReference>
<dbReference type="AlphaFoldDB" id="A0A6N4SP45"/>
<feature type="chain" id="PRO_5027009436" evidence="1">
    <location>
        <begin position="22"/>
        <end position="946"/>
    </location>
</feature>
<dbReference type="Proteomes" id="UP000001822">
    <property type="component" value="Chromosome"/>
</dbReference>
<dbReference type="EMBL" id="CP000383">
    <property type="protein sequence ID" value="ABG58091.1"/>
    <property type="molecule type" value="Genomic_DNA"/>
</dbReference>
<organism evidence="3 4">
    <name type="scientific">Cytophaga hutchinsonii (strain ATCC 33406 / DSM 1761 / CIP 103989 / NBRC 15051 / NCIMB 9469 / D465)</name>
    <dbReference type="NCBI Taxonomy" id="269798"/>
    <lineage>
        <taxon>Bacteria</taxon>
        <taxon>Pseudomonadati</taxon>
        <taxon>Bacteroidota</taxon>
        <taxon>Cytophagia</taxon>
        <taxon>Cytophagales</taxon>
        <taxon>Cytophagaceae</taxon>
        <taxon>Cytophaga</taxon>
    </lineage>
</organism>
<sequence>MKKFLLWMLSLTLFSSLQTNAQCTIDAGANTTVCDSWSSFLIQGNGTGYDTYQWTTSGTGTFSDLSNNGLTAYYIPSTADITAGSVDLSVTGTGNCASKTAVSIITFHTAPLLNVDAGADQTGCGALTLTATATNAESFHWVALGSGALANENDLTTKYTPTNADQLNGSVRLWAIIRANDPICGYASDTDEVVINYIPPNEVYGGPNLVSCQTASVSITGSSLTNATGVIWSTSGTGTFSSTTDLHPTYQPSTADILAGNVHLMVQTTGNGSCPEGRDTLQVDIFSIAASVNAGADQTVCKDVVTLTPAYTGTSGVTWSTSGTGTFSAPSTTNATSVYYTLSNEDVANFTGVVTLTATTISNGLCPTATDHLTIRTTSNAGLNVGSDTVVCPGAIIYPVAHLQAGTLIWTTSGTGTFSDPTSLTPVYTPSAADQLLEGYWLTATTPRTNWCLSQSGTKRVFLKDIAATANAGSDQTICGSMAACYGTVTNATGGIWTSSGTGTFNPGSNYLSTSYIFSDADIANSFVTLTLTTTGMCNASATDAMTVTTLGASAPVLHAGPDQLITGTSVTLNGTSFATPGVQWFSSGTGTFSNANALSTIYTPSTLDLQNGIVYLTLSGLNTICYVSDVLSVKFGTTYTLTGTIKAGVNTLDNGLVALYKKEGSELYLAEADSIKPSDAGTYAFDNVVTGKYILLATPTDNSIYQSNFLPTYLGDTQDWQNAQVITVSDNSSYPISLTPYVSTNSFWNTGLDTITGIVYVDHTSLAAARIQTTSGTPAVHAIVYLADANGNKISYTQTDTSGRYKFVNVIAGAYSVIPEYGGTSLAGTTTSIPVTIDGNPATIEDASVTVQKISTSTGVFSATKSAILRAYPNPAKNIVSVDLVTSAGTGLVKLTNENGTVMFQQAMNLSGSSITLNIEALPAGMYILQLIAEDEVYTSKVVKY</sequence>
<reference evidence="3 4" key="1">
    <citation type="journal article" date="2007" name="Appl. Environ. Microbiol.">
        <title>Genome sequence of the cellulolytic gliding bacterium Cytophaga hutchinsonii.</title>
        <authorList>
            <person name="Xie G."/>
            <person name="Bruce D.C."/>
            <person name="Challacombe J.F."/>
            <person name="Chertkov O."/>
            <person name="Detter J.C."/>
            <person name="Gilna P."/>
            <person name="Han C.S."/>
            <person name="Lucas S."/>
            <person name="Misra M."/>
            <person name="Myers G.L."/>
            <person name="Richardson P."/>
            <person name="Tapia R."/>
            <person name="Thayer N."/>
            <person name="Thompson L.S."/>
            <person name="Brettin T.S."/>
            <person name="Henrissat B."/>
            <person name="Wilson D.B."/>
            <person name="McBride M.J."/>
        </authorList>
    </citation>
    <scope>NUCLEOTIDE SEQUENCE [LARGE SCALE GENOMIC DNA]</scope>
    <source>
        <strain evidence="4">ATCC 33406 / DSM 1761 / CIP 103989 / NBRC 15051 / NCIMB 9469 / D465</strain>
    </source>
</reference>
<keyword evidence="1" id="KW-0732">Signal</keyword>
<feature type="domain" description="Secretion system C-terminal sorting" evidence="2">
    <location>
        <begin position="873"/>
        <end position="944"/>
    </location>
</feature>
<dbReference type="InterPro" id="IPR013783">
    <property type="entry name" value="Ig-like_fold"/>
</dbReference>